<evidence type="ECO:0000256" key="2">
    <source>
        <dbReference type="SAM" id="Phobius"/>
    </source>
</evidence>
<sequence>MQAGRKEKWTREGPDNVTKARAHARRETGLGWPTLAGEMLQREEDAWEPCFYFFFFFFFFLFFFSFVLFGSERYHWVELKGAYGKF</sequence>
<keyword evidence="4" id="KW-1185">Reference proteome</keyword>
<gene>
    <name evidence="3" type="ORF">M441DRAFT_309611</name>
</gene>
<reference evidence="3 4" key="1">
    <citation type="submission" date="2016-07" db="EMBL/GenBank/DDBJ databases">
        <title>Multiple horizontal gene transfer events from other fungi enriched the ability of initially mycotrophic Trichoderma (Ascomycota) to feed on dead plant biomass.</title>
        <authorList>
            <consortium name="DOE Joint Genome Institute"/>
            <person name="Aerts A."/>
            <person name="Atanasova L."/>
            <person name="Chenthamara K."/>
            <person name="Zhang J."/>
            <person name="Grujic M."/>
            <person name="Henrissat B."/>
            <person name="Kuo A."/>
            <person name="Salamov A."/>
            <person name="Lipzen A."/>
            <person name="Labutti K."/>
            <person name="Barry K."/>
            <person name="Miao Y."/>
            <person name="Rahimi M.J."/>
            <person name="Shen Q."/>
            <person name="Grigoriev I.V."/>
            <person name="Kubicek C.P."/>
            <person name="Druzhinina I.S."/>
        </authorList>
    </citation>
    <scope>NUCLEOTIDE SEQUENCE [LARGE SCALE GENOMIC DNA]</scope>
    <source>
        <strain evidence="3 4">CBS 433.97</strain>
    </source>
</reference>
<keyword evidence="2" id="KW-0472">Membrane</keyword>
<keyword evidence="2" id="KW-0812">Transmembrane</keyword>
<accession>A0A2T3ZK97</accession>
<protein>
    <submittedName>
        <fullName evidence="3">Uncharacterized protein</fullName>
    </submittedName>
</protein>
<feature type="transmembrane region" description="Helical" evidence="2">
    <location>
        <begin position="51"/>
        <end position="70"/>
    </location>
</feature>
<dbReference type="EMBL" id="KZ679257">
    <property type="protein sequence ID" value="PTB45193.1"/>
    <property type="molecule type" value="Genomic_DNA"/>
</dbReference>
<evidence type="ECO:0000313" key="3">
    <source>
        <dbReference type="EMBL" id="PTB45193.1"/>
    </source>
</evidence>
<feature type="region of interest" description="Disordered" evidence="1">
    <location>
        <begin position="1"/>
        <end position="24"/>
    </location>
</feature>
<evidence type="ECO:0000256" key="1">
    <source>
        <dbReference type="SAM" id="MobiDB-lite"/>
    </source>
</evidence>
<organism evidence="3 4">
    <name type="scientific">Trichoderma asperellum (strain ATCC 204424 / CBS 433.97 / NBRC 101777)</name>
    <dbReference type="NCBI Taxonomy" id="1042311"/>
    <lineage>
        <taxon>Eukaryota</taxon>
        <taxon>Fungi</taxon>
        <taxon>Dikarya</taxon>
        <taxon>Ascomycota</taxon>
        <taxon>Pezizomycotina</taxon>
        <taxon>Sordariomycetes</taxon>
        <taxon>Hypocreomycetidae</taxon>
        <taxon>Hypocreales</taxon>
        <taxon>Hypocreaceae</taxon>
        <taxon>Trichoderma</taxon>
    </lineage>
</organism>
<name>A0A2T3ZK97_TRIA4</name>
<evidence type="ECO:0000313" key="4">
    <source>
        <dbReference type="Proteomes" id="UP000240493"/>
    </source>
</evidence>
<keyword evidence="2" id="KW-1133">Transmembrane helix</keyword>
<dbReference type="Proteomes" id="UP000240493">
    <property type="component" value="Unassembled WGS sequence"/>
</dbReference>
<feature type="compositionally biased region" description="Basic and acidic residues" evidence="1">
    <location>
        <begin position="1"/>
        <end position="14"/>
    </location>
</feature>
<proteinExistence type="predicted"/>
<dbReference type="AlphaFoldDB" id="A0A2T3ZK97"/>